<evidence type="ECO:0000313" key="3">
    <source>
        <dbReference type="EMBL" id="KEP26600.1"/>
    </source>
</evidence>
<evidence type="ECO:0000313" key="4">
    <source>
        <dbReference type="Proteomes" id="UP000028091"/>
    </source>
</evidence>
<dbReference type="PANTHER" id="PTHR46797">
    <property type="entry name" value="HTH-TYPE TRANSCRIPTIONAL REGULATOR"/>
    <property type="match status" value="1"/>
</dbReference>
<dbReference type="EMBL" id="JOTP01000008">
    <property type="protein sequence ID" value="KEP26600.1"/>
    <property type="molecule type" value="Genomic_DNA"/>
</dbReference>
<accession>A0A081LBH4</accession>
<organism evidence="3 4">
    <name type="scientific">Bacillus zhangzhouensis</name>
    <dbReference type="NCBI Taxonomy" id="1178540"/>
    <lineage>
        <taxon>Bacteria</taxon>
        <taxon>Bacillati</taxon>
        <taxon>Bacillota</taxon>
        <taxon>Bacilli</taxon>
        <taxon>Bacillales</taxon>
        <taxon>Bacillaceae</taxon>
        <taxon>Bacillus</taxon>
    </lineage>
</organism>
<dbReference type="PANTHER" id="PTHR46797:SF1">
    <property type="entry name" value="METHYLPHOSPHONATE SYNTHASE"/>
    <property type="match status" value="1"/>
</dbReference>
<dbReference type="OrthoDB" id="2381879at2"/>
<dbReference type="Gene3D" id="1.10.260.40">
    <property type="entry name" value="lambda repressor-like DNA-binding domains"/>
    <property type="match status" value="1"/>
</dbReference>
<protein>
    <submittedName>
        <fullName evidence="3">XRE family transcriptional regulator</fullName>
    </submittedName>
</protein>
<dbReference type="CDD" id="cd00093">
    <property type="entry name" value="HTH_XRE"/>
    <property type="match status" value="1"/>
</dbReference>
<name>A0A081LBH4_9BACI</name>
<proteinExistence type="predicted"/>
<evidence type="ECO:0000259" key="2">
    <source>
        <dbReference type="PROSITE" id="PS50943"/>
    </source>
</evidence>
<dbReference type="SMART" id="SM00530">
    <property type="entry name" value="HTH_XRE"/>
    <property type="match status" value="1"/>
</dbReference>
<dbReference type="Pfam" id="PF01381">
    <property type="entry name" value="HTH_3"/>
    <property type="match status" value="1"/>
</dbReference>
<dbReference type="InterPro" id="IPR001387">
    <property type="entry name" value="Cro/C1-type_HTH"/>
</dbReference>
<feature type="domain" description="HTH cro/C1-type" evidence="2">
    <location>
        <begin position="11"/>
        <end position="65"/>
    </location>
</feature>
<evidence type="ECO:0000256" key="1">
    <source>
        <dbReference type="ARBA" id="ARBA00023125"/>
    </source>
</evidence>
<keyword evidence="4" id="KW-1185">Reference proteome</keyword>
<gene>
    <name evidence="3" type="ORF">BA70_18635</name>
</gene>
<dbReference type="InterPro" id="IPR050807">
    <property type="entry name" value="TransReg_Diox_bact_type"/>
</dbReference>
<dbReference type="GO" id="GO:0003700">
    <property type="term" value="F:DNA-binding transcription factor activity"/>
    <property type="evidence" value="ECO:0007669"/>
    <property type="project" value="TreeGrafter"/>
</dbReference>
<dbReference type="GO" id="GO:0003677">
    <property type="term" value="F:DNA binding"/>
    <property type="evidence" value="ECO:0007669"/>
    <property type="project" value="UniProtKB-KW"/>
</dbReference>
<dbReference type="PROSITE" id="PS50943">
    <property type="entry name" value="HTH_CROC1"/>
    <property type="match status" value="1"/>
</dbReference>
<sequence>MIDLNELAKMLKMKRKESGLSQEEFAEEMGFTGSYISRLENGKISPTFKSLERISEQVGIKAKLFFG</sequence>
<dbReference type="Proteomes" id="UP000028091">
    <property type="component" value="Unassembled WGS sequence"/>
</dbReference>
<dbReference type="InterPro" id="IPR010982">
    <property type="entry name" value="Lambda_DNA-bd_dom_sf"/>
</dbReference>
<dbReference type="SUPFAM" id="SSF47413">
    <property type="entry name" value="lambda repressor-like DNA-binding domains"/>
    <property type="match status" value="1"/>
</dbReference>
<dbReference type="RefSeq" id="WP_034320821.1">
    <property type="nucleotide sequence ID" value="NZ_JOTP01000008.1"/>
</dbReference>
<dbReference type="AlphaFoldDB" id="A0A081LBH4"/>
<keyword evidence="1" id="KW-0238">DNA-binding</keyword>
<dbReference type="GO" id="GO:0005829">
    <property type="term" value="C:cytosol"/>
    <property type="evidence" value="ECO:0007669"/>
    <property type="project" value="TreeGrafter"/>
</dbReference>
<comment type="caution">
    <text evidence="3">The sequence shown here is derived from an EMBL/GenBank/DDBJ whole genome shotgun (WGS) entry which is preliminary data.</text>
</comment>
<reference evidence="3 4" key="1">
    <citation type="submission" date="2012-09" db="EMBL/GenBank/DDBJ databases">
        <title>Genome Sequence of Bacillus sp. DW5-4.</title>
        <authorList>
            <person name="Lai Q."/>
            <person name="Liu Y."/>
            <person name="Shao Z."/>
        </authorList>
    </citation>
    <scope>NUCLEOTIDE SEQUENCE [LARGE SCALE GENOMIC DNA]</scope>
    <source>
        <strain evidence="3 4">DW5-4</strain>
    </source>
</reference>